<dbReference type="Pfam" id="PF10094">
    <property type="entry name" value="DUF2332"/>
    <property type="match status" value="1"/>
</dbReference>
<organism evidence="1 2">
    <name type="scientific">Microbacterium paludicola</name>
    <dbReference type="NCBI Taxonomy" id="300019"/>
    <lineage>
        <taxon>Bacteria</taxon>
        <taxon>Bacillati</taxon>
        <taxon>Actinomycetota</taxon>
        <taxon>Actinomycetes</taxon>
        <taxon>Micrococcales</taxon>
        <taxon>Microbacteriaceae</taxon>
        <taxon>Microbacterium</taxon>
    </lineage>
</organism>
<dbReference type="InterPro" id="IPR011200">
    <property type="entry name" value="UCP012608"/>
</dbReference>
<evidence type="ECO:0000313" key="2">
    <source>
        <dbReference type="Proteomes" id="UP001260188"/>
    </source>
</evidence>
<dbReference type="Proteomes" id="UP001260188">
    <property type="component" value="Unassembled WGS sequence"/>
</dbReference>
<evidence type="ECO:0000313" key="1">
    <source>
        <dbReference type="EMBL" id="MDR6166821.1"/>
    </source>
</evidence>
<evidence type="ECO:0008006" key="3">
    <source>
        <dbReference type="Google" id="ProtNLM"/>
    </source>
</evidence>
<comment type="caution">
    <text evidence="1">The sequence shown here is derived from an EMBL/GenBank/DDBJ whole genome shotgun (WGS) entry which is preliminary data.</text>
</comment>
<dbReference type="EMBL" id="JAVIZA010000001">
    <property type="protein sequence ID" value="MDR6166821.1"/>
    <property type="molecule type" value="Genomic_DNA"/>
</dbReference>
<sequence>MFPENVLMSDEFAAVIERYRRFAADEAPGRSELYADWAWRVVEDPALQEVLSRLPANRRQPPLVFAVCRLLGSGDVDAPTWAAWVLAHAEAVVSESFARSVQTNEPLRCAALLPTLSRVTGPIALLEVGASAGLCLYPDRYSYRYVGVDGGEVRLDPVTGVSDVELVSAVAGERMPQVRHPDIVWRAGIDLAPLDVRDPRDVDWLARLVWPGENGRADRIRAAAAVAASDPPLLFAGDALDLLPEAAALAPAGATLVITTPGVLVHIPRERRSRVIERARDLGRWLTIDDPATHDAWSGEPSDWRGGFAVALDGEIDAAADPLGRWWEWRPGSERPRS</sequence>
<gene>
    <name evidence="1" type="ORF">QE367_001025</name>
</gene>
<name>A0ABU1HYV3_9MICO</name>
<proteinExistence type="predicted"/>
<protein>
    <recommendedName>
        <fullName evidence="3">DUF2332 domain-containing protein</fullName>
    </recommendedName>
</protein>
<reference evidence="1 2" key="1">
    <citation type="submission" date="2023-08" db="EMBL/GenBank/DDBJ databases">
        <title>Functional and genomic diversity of the sorghum phyllosphere microbiome.</title>
        <authorList>
            <person name="Shade A."/>
        </authorList>
    </citation>
    <scope>NUCLEOTIDE SEQUENCE [LARGE SCALE GENOMIC DNA]</scope>
    <source>
        <strain evidence="1 2">SORGH_AS_0919</strain>
    </source>
</reference>
<accession>A0ABU1HYV3</accession>
<keyword evidence="2" id="KW-1185">Reference proteome</keyword>